<dbReference type="EnsemblPlants" id="OMERI01G19470.1">
    <property type="protein sequence ID" value="OMERI01G19470.1"/>
    <property type="gene ID" value="OMERI01G19470"/>
</dbReference>
<evidence type="ECO:0000256" key="1">
    <source>
        <dbReference type="SAM" id="MobiDB-lite"/>
    </source>
</evidence>
<sequence>MLRRFELNNSNVEWKKGYSDDDSTCLARCQARRRKSRLADSSGRPLSVRPSTSANTTVPGGTSVLPPPRSPCFRSPSPAAGLATTPTLPGRGGAASAKVGRSARYSGRSSLARSVARRSAPTATSRRASVPETTTPTAKSPGLGSLRTNPADIASSRWRRAGLASAACRLGLRPALAKAGTRRGCEGEGETGKRRPRGAAAAAIAGGIFASDASPSLADIWVLAPHVSVSTKLGRICCGPSGSA</sequence>
<protein>
    <submittedName>
        <fullName evidence="2">Uncharacterized protein</fullName>
    </submittedName>
</protein>
<organism evidence="2">
    <name type="scientific">Oryza meridionalis</name>
    <dbReference type="NCBI Taxonomy" id="40149"/>
    <lineage>
        <taxon>Eukaryota</taxon>
        <taxon>Viridiplantae</taxon>
        <taxon>Streptophyta</taxon>
        <taxon>Embryophyta</taxon>
        <taxon>Tracheophyta</taxon>
        <taxon>Spermatophyta</taxon>
        <taxon>Magnoliopsida</taxon>
        <taxon>Liliopsida</taxon>
        <taxon>Poales</taxon>
        <taxon>Poaceae</taxon>
        <taxon>BOP clade</taxon>
        <taxon>Oryzoideae</taxon>
        <taxon>Oryzeae</taxon>
        <taxon>Oryzinae</taxon>
        <taxon>Oryza</taxon>
    </lineage>
</organism>
<feature type="compositionally biased region" description="Low complexity" evidence="1">
    <location>
        <begin position="108"/>
        <end position="130"/>
    </location>
</feature>
<dbReference type="Gramene" id="OMERI01G19470.1">
    <property type="protein sequence ID" value="OMERI01G19470.1"/>
    <property type="gene ID" value="OMERI01G19470"/>
</dbReference>
<proteinExistence type="predicted"/>
<evidence type="ECO:0000313" key="3">
    <source>
        <dbReference type="Proteomes" id="UP000008021"/>
    </source>
</evidence>
<accession>A0A0E0C424</accession>
<evidence type="ECO:0000313" key="2">
    <source>
        <dbReference type="EnsemblPlants" id="OMERI01G19470.1"/>
    </source>
</evidence>
<feature type="region of interest" description="Disordered" evidence="1">
    <location>
        <begin position="35"/>
        <end position="150"/>
    </location>
</feature>
<keyword evidence="3" id="KW-1185">Reference proteome</keyword>
<name>A0A0E0C424_9ORYZ</name>
<feature type="compositionally biased region" description="Polar residues" evidence="1">
    <location>
        <begin position="49"/>
        <end position="60"/>
    </location>
</feature>
<dbReference type="AlphaFoldDB" id="A0A0E0C424"/>
<reference evidence="2" key="1">
    <citation type="submission" date="2015-04" db="UniProtKB">
        <authorList>
            <consortium name="EnsemblPlants"/>
        </authorList>
    </citation>
    <scope>IDENTIFICATION</scope>
</reference>
<reference evidence="2" key="2">
    <citation type="submission" date="2018-05" db="EMBL/GenBank/DDBJ databases">
        <title>OmerRS3 (Oryza meridionalis Reference Sequence Version 3).</title>
        <authorList>
            <person name="Zhang J."/>
            <person name="Kudrna D."/>
            <person name="Lee S."/>
            <person name="Talag J."/>
            <person name="Welchert J."/>
            <person name="Wing R.A."/>
        </authorList>
    </citation>
    <scope>NUCLEOTIDE SEQUENCE [LARGE SCALE GENOMIC DNA]</scope>
    <source>
        <strain evidence="2">cv. OR44</strain>
    </source>
</reference>
<dbReference type="Proteomes" id="UP000008021">
    <property type="component" value="Chromosome 1"/>
</dbReference>